<comment type="function">
    <text evidence="6">Bidirectionally degrades single-stranded DNA into large acid-insoluble oligonucleotides, which are then degraded further into small acid-soluble oligonucleotides.</text>
</comment>
<organism evidence="7 8">
    <name type="scientific">Rubrivivax gelatinosus</name>
    <name type="common">Rhodocyclus gelatinosus</name>
    <name type="synonym">Rhodopseudomonas gelatinosa</name>
    <dbReference type="NCBI Taxonomy" id="28068"/>
    <lineage>
        <taxon>Bacteria</taxon>
        <taxon>Pseudomonadati</taxon>
        <taxon>Pseudomonadota</taxon>
        <taxon>Betaproteobacteria</taxon>
        <taxon>Burkholderiales</taxon>
        <taxon>Sphaerotilaceae</taxon>
        <taxon>Rubrivivax</taxon>
    </lineage>
</organism>
<dbReference type="RefSeq" id="WP_200229311.1">
    <property type="nucleotide sequence ID" value="NZ_NRRT01000031.1"/>
</dbReference>
<dbReference type="Gene3D" id="1.10.287.1040">
    <property type="entry name" value="Exonuclease VII, small subunit"/>
    <property type="match status" value="1"/>
</dbReference>
<evidence type="ECO:0000313" key="7">
    <source>
        <dbReference type="EMBL" id="MBK1714219.1"/>
    </source>
</evidence>
<keyword evidence="2 6" id="KW-0963">Cytoplasm</keyword>
<comment type="caution">
    <text evidence="7">The sequence shown here is derived from an EMBL/GenBank/DDBJ whole genome shotgun (WGS) entry which is preliminary data.</text>
</comment>
<protein>
    <recommendedName>
        <fullName evidence="6">Exodeoxyribonuclease 7 small subunit</fullName>
        <ecNumber evidence="6">3.1.11.6</ecNumber>
    </recommendedName>
    <alternativeName>
        <fullName evidence="6">Exodeoxyribonuclease VII small subunit</fullName>
        <shortName evidence="6">Exonuclease VII small subunit</shortName>
    </alternativeName>
</protein>
<evidence type="ECO:0000256" key="4">
    <source>
        <dbReference type="ARBA" id="ARBA00022801"/>
    </source>
</evidence>
<dbReference type="PIRSF" id="PIRSF006488">
    <property type="entry name" value="Exonuc_VII_S"/>
    <property type="match status" value="1"/>
</dbReference>
<dbReference type="EC" id="3.1.11.6" evidence="6"/>
<reference evidence="7" key="2">
    <citation type="journal article" date="2020" name="Microorganisms">
        <title>Osmotic Adaptation and Compatible Solute Biosynthesis of Phototrophic Bacteria as Revealed from Genome Analyses.</title>
        <authorList>
            <person name="Imhoff J.F."/>
            <person name="Rahn T."/>
            <person name="Kunzel S."/>
            <person name="Keller A."/>
            <person name="Neulinger S.C."/>
        </authorList>
    </citation>
    <scope>NUCLEOTIDE SEQUENCE</scope>
    <source>
        <strain evidence="7">IM 151</strain>
    </source>
</reference>
<dbReference type="PANTHER" id="PTHR34137:SF1">
    <property type="entry name" value="EXODEOXYRIBONUCLEASE 7 SMALL SUBUNIT"/>
    <property type="match status" value="1"/>
</dbReference>
<sequence length="76" mass="8530">MSSVPAPQEPASYEQAVAELDRLVQQMETGQLPLDQLLDGYRRGSELLAFCRNRLQAVEEQVKLLDDGQLKTWSAP</sequence>
<dbReference type="Proteomes" id="UP001041814">
    <property type="component" value="Unassembled WGS sequence"/>
</dbReference>
<comment type="similarity">
    <text evidence="1 6">Belongs to the XseB family.</text>
</comment>
<evidence type="ECO:0000256" key="2">
    <source>
        <dbReference type="ARBA" id="ARBA00022490"/>
    </source>
</evidence>
<keyword evidence="3 6" id="KW-0540">Nuclease</keyword>
<name>A0ABS1DW08_RUBGE</name>
<proteinExistence type="inferred from homology"/>
<comment type="subcellular location">
    <subcellularLocation>
        <location evidence="6">Cytoplasm</location>
    </subcellularLocation>
</comment>
<comment type="subunit">
    <text evidence="6">Heterooligomer composed of large and small subunits.</text>
</comment>
<evidence type="ECO:0000256" key="3">
    <source>
        <dbReference type="ARBA" id="ARBA00022722"/>
    </source>
</evidence>
<comment type="catalytic activity">
    <reaction evidence="6">
        <text>Exonucleolytic cleavage in either 5'- to 3'- or 3'- to 5'-direction to yield nucleoside 5'-phosphates.</text>
        <dbReference type="EC" id="3.1.11.6"/>
    </reaction>
</comment>
<evidence type="ECO:0000256" key="1">
    <source>
        <dbReference type="ARBA" id="ARBA00009998"/>
    </source>
</evidence>
<dbReference type="InterPro" id="IPR037004">
    <property type="entry name" value="Exonuc_VII_ssu_sf"/>
</dbReference>
<keyword evidence="5 6" id="KW-0269">Exonuclease</keyword>
<dbReference type="NCBIfam" id="TIGR01280">
    <property type="entry name" value="xseB"/>
    <property type="match status" value="1"/>
</dbReference>
<dbReference type="InterPro" id="IPR003761">
    <property type="entry name" value="Exonuc_VII_S"/>
</dbReference>
<dbReference type="Pfam" id="PF02609">
    <property type="entry name" value="Exonuc_VII_S"/>
    <property type="match status" value="1"/>
</dbReference>
<accession>A0ABS1DW08</accession>
<dbReference type="EMBL" id="NRRU01000059">
    <property type="protein sequence ID" value="MBK1714219.1"/>
    <property type="molecule type" value="Genomic_DNA"/>
</dbReference>
<dbReference type="HAMAP" id="MF_00337">
    <property type="entry name" value="Exonuc_7_S"/>
    <property type="match status" value="1"/>
</dbReference>
<gene>
    <name evidence="6 7" type="primary">xseB</name>
    <name evidence="7" type="ORF">CKO43_15705</name>
</gene>
<evidence type="ECO:0000313" key="8">
    <source>
        <dbReference type="Proteomes" id="UP001041814"/>
    </source>
</evidence>
<keyword evidence="8" id="KW-1185">Reference proteome</keyword>
<dbReference type="SUPFAM" id="SSF116842">
    <property type="entry name" value="XseB-like"/>
    <property type="match status" value="1"/>
</dbReference>
<dbReference type="PANTHER" id="PTHR34137">
    <property type="entry name" value="EXODEOXYRIBONUCLEASE 7 SMALL SUBUNIT"/>
    <property type="match status" value="1"/>
</dbReference>
<evidence type="ECO:0000256" key="5">
    <source>
        <dbReference type="ARBA" id="ARBA00022839"/>
    </source>
</evidence>
<reference evidence="7" key="1">
    <citation type="submission" date="2017-08" db="EMBL/GenBank/DDBJ databases">
        <authorList>
            <person name="Imhoff J.F."/>
            <person name="Rahn T."/>
            <person name="Kuenzel S."/>
            <person name="Neulinger S.C."/>
        </authorList>
    </citation>
    <scope>NUCLEOTIDE SEQUENCE</scope>
    <source>
        <strain evidence="7">IM 151</strain>
    </source>
</reference>
<evidence type="ECO:0000256" key="6">
    <source>
        <dbReference type="HAMAP-Rule" id="MF_00337"/>
    </source>
</evidence>
<keyword evidence="4 6" id="KW-0378">Hydrolase</keyword>